<dbReference type="PANTHER" id="PTHR32432:SF3">
    <property type="entry name" value="ETHANOLAMINE UTILIZATION PROTEIN EUTJ"/>
    <property type="match status" value="1"/>
</dbReference>
<dbReference type="AlphaFoldDB" id="E6SHU0"/>
<dbReference type="SUPFAM" id="SSF53067">
    <property type="entry name" value="Actin-like ATPase domain"/>
    <property type="match status" value="2"/>
</dbReference>
<dbReference type="EMBL" id="CP002344">
    <property type="protein sequence ID" value="ADU50787.1"/>
    <property type="molecule type" value="Genomic_DNA"/>
</dbReference>
<proteinExistence type="predicted"/>
<dbReference type="KEGG" id="tmr:Tmar_0670"/>
<organism evidence="1 2">
    <name type="scientific">Thermaerobacter marianensis (strain ATCC 700841 / DSM 12885 / JCM 10246 / 7p75a)</name>
    <dbReference type="NCBI Taxonomy" id="644966"/>
    <lineage>
        <taxon>Bacteria</taxon>
        <taxon>Bacillati</taxon>
        <taxon>Bacillota</taxon>
        <taxon>Clostridia</taxon>
        <taxon>Eubacteriales</taxon>
        <taxon>Clostridiales Family XVII. Incertae Sedis</taxon>
        <taxon>Thermaerobacter</taxon>
    </lineage>
</organism>
<dbReference type="HOGENOM" id="CLU_719493_0_0_9"/>
<evidence type="ECO:0008006" key="3">
    <source>
        <dbReference type="Google" id="ProtNLM"/>
    </source>
</evidence>
<gene>
    <name evidence="1" type="ordered locus">Tmar_0670</name>
</gene>
<dbReference type="Gene3D" id="3.30.420.380">
    <property type="match status" value="1"/>
</dbReference>
<name>E6SHU0_THEM7</name>
<dbReference type="PANTHER" id="PTHR32432">
    <property type="entry name" value="CELL DIVISION PROTEIN FTSA-RELATED"/>
    <property type="match status" value="1"/>
</dbReference>
<dbReference type="Gene3D" id="3.30.420.40">
    <property type="match status" value="1"/>
</dbReference>
<dbReference type="InterPro" id="IPR043129">
    <property type="entry name" value="ATPase_NBD"/>
</dbReference>
<dbReference type="OrthoDB" id="9765023at2"/>
<dbReference type="InterPro" id="IPR050696">
    <property type="entry name" value="FtsA/MreB"/>
</dbReference>
<sequence>MTRLGAGRSVGIGVDLGSTGVRWARWSPEDGVQGVSSGSKGRVTANLPVDEAILRIMPVPPVPRRELPLALKWELQRILPFPVEDAVFDYVILPGRGGGTGAVDGSRGPLDRAGRLDVAEGRGDQVVVAGAPVAVVDARYRQLARRGIRPMVLEPEWVTLWRITRFLQLLADPGRSCAVIDLGHTSTRLLVTGPDGVPVAFHRSAAGGGDLETELAGQLGVSVTQLRQLRATELRHDVAALVRTAAATELIGDVTRLFRRARQETGSTPADVWAIGGGAAWPALVAALSDTAGTVVMVPGTEGVERLVSRFNVDPRSDARWASQTAVTLARCDARSVLAAGLALWHAVRWAASRGQAWPASIGAASDDFADPDVVTVGMQEVRP</sequence>
<keyword evidence="2" id="KW-1185">Reference proteome</keyword>
<evidence type="ECO:0000313" key="2">
    <source>
        <dbReference type="Proteomes" id="UP000008915"/>
    </source>
</evidence>
<protein>
    <recommendedName>
        <fullName evidence="3">Type IV pilus assembly protein PilM</fullName>
    </recommendedName>
</protein>
<reference evidence="1 2" key="1">
    <citation type="journal article" date="2010" name="Stand. Genomic Sci.">
        <title>Complete genome sequence of Thermaerobacter marianensis type strain (7p75a).</title>
        <authorList>
            <person name="Han C."/>
            <person name="Gu W."/>
            <person name="Zhang X."/>
            <person name="Lapidus A."/>
            <person name="Nolan M."/>
            <person name="Copeland A."/>
            <person name="Lucas S."/>
            <person name="Del Rio T.G."/>
            <person name="Tice H."/>
            <person name="Cheng J.F."/>
            <person name="Tapia R."/>
            <person name="Goodwin L."/>
            <person name="Pitluck S."/>
            <person name="Pagani I."/>
            <person name="Ivanova N."/>
            <person name="Mavromatis K."/>
            <person name="Mikhailova N."/>
            <person name="Pati A."/>
            <person name="Chen A."/>
            <person name="Palaniappan K."/>
            <person name="Land M."/>
            <person name="Hauser L."/>
            <person name="Chang Y.J."/>
            <person name="Jeffries C.D."/>
            <person name="Schneider S."/>
            <person name="Rohde M."/>
            <person name="Goker M."/>
            <person name="Pukall R."/>
            <person name="Woyke T."/>
            <person name="Bristow J."/>
            <person name="Eisen J.A."/>
            <person name="Markowitz V."/>
            <person name="Hugenholtz P."/>
            <person name="Kyrpides N.C."/>
            <person name="Klenk H.P."/>
            <person name="Detter J.C."/>
        </authorList>
    </citation>
    <scope>NUCLEOTIDE SEQUENCE [LARGE SCALE GENOMIC DNA]</scope>
    <source>
        <strain evidence="2">ATCC 700841 / DSM 12885 / JCM 10246 / 7p75a</strain>
    </source>
</reference>
<reference evidence="2" key="2">
    <citation type="journal article" date="2010" name="Stand. Genomic Sci.">
        <title>Complete genome sequence of Thermaerobacter marianensis type strain (7p75aT).</title>
        <authorList>
            <person name="Han C."/>
            <person name="Gu W."/>
            <person name="Zhang X."/>
            <person name="Lapidus A."/>
            <person name="Nolan M."/>
            <person name="Copeland A."/>
            <person name="Lucas S."/>
            <person name="Glavina Del Rio T."/>
            <person name="Tice H."/>
            <person name="Cheng J."/>
            <person name="Tapia R."/>
            <person name="Goodwin L."/>
            <person name="Pitluck S."/>
            <person name="Pagani I."/>
            <person name="Ivanova N."/>
            <person name="Mavromatis K."/>
            <person name="Mikhailova N."/>
            <person name="Pati A."/>
            <person name="Chen A."/>
            <person name="Palaniappan K."/>
            <person name="Land M."/>
            <person name="Hauser L."/>
            <person name="Chang Y."/>
            <person name="Jeffries C."/>
            <person name="Schneider S."/>
            <person name="Rohde M."/>
            <person name="Goker M."/>
            <person name="Pukall R."/>
            <person name="Woyke T."/>
            <person name="Bristow J."/>
            <person name="Eisen J."/>
            <person name="Markowitz V."/>
            <person name="Hugenholtz P."/>
            <person name="Kyrpides N."/>
            <person name="Klenk H."/>
            <person name="Detter J."/>
        </authorList>
    </citation>
    <scope>NUCLEOTIDE SEQUENCE [LARGE SCALE GENOMIC DNA]</scope>
    <source>
        <strain evidence="2">ATCC 700841 / DSM 12885 / JCM 10246 / 7p75a</strain>
    </source>
</reference>
<dbReference type="STRING" id="644966.Tmar_0670"/>
<accession>E6SHU0</accession>
<dbReference type="Proteomes" id="UP000008915">
    <property type="component" value="Chromosome"/>
</dbReference>
<evidence type="ECO:0000313" key="1">
    <source>
        <dbReference type="EMBL" id="ADU50787.1"/>
    </source>
</evidence>
<dbReference type="eggNOG" id="COG4972">
    <property type="taxonomic scope" value="Bacteria"/>
</dbReference>